<dbReference type="GO" id="GO:0019843">
    <property type="term" value="F:rRNA binding"/>
    <property type="evidence" value="ECO:0007669"/>
    <property type="project" value="UniProtKB-UniRule"/>
</dbReference>
<comment type="caution">
    <text evidence="6">The sequence shown here is derived from an EMBL/GenBank/DDBJ whole genome shotgun (WGS) entry which is preliminary data.</text>
</comment>
<evidence type="ECO:0000313" key="10">
    <source>
        <dbReference type="Proteomes" id="UP000189542"/>
    </source>
</evidence>
<evidence type="ECO:0000256" key="2">
    <source>
        <dbReference type="ARBA" id="ARBA00023274"/>
    </source>
</evidence>
<dbReference type="GO" id="GO:0003735">
    <property type="term" value="F:structural constituent of ribosome"/>
    <property type="evidence" value="ECO:0007669"/>
    <property type="project" value="InterPro"/>
</dbReference>
<dbReference type="InterPro" id="IPR009068">
    <property type="entry name" value="uS15_NS1_RNA-bd_sf"/>
</dbReference>
<dbReference type="SMART" id="SM01387">
    <property type="entry name" value="Ribosomal_S15"/>
    <property type="match status" value="1"/>
</dbReference>
<keyword evidence="1 4" id="KW-0689">Ribosomal protein</keyword>
<proteinExistence type="inferred from homology"/>
<dbReference type="GO" id="GO:0022627">
    <property type="term" value="C:cytosolic small ribosomal subunit"/>
    <property type="evidence" value="ECO:0007669"/>
    <property type="project" value="TreeGrafter"/>
</dbReference>
<dbReference type="CDD" id="cd00353">
    <property type="entry name" value="Ribosomal_S15p_S13e"/>
    <property type="match status" value="1"/>
</dbReference>
<dbReference type="GO" id="GO:0006412">
    <property type="term" value="P:translation"/>
    <property type="evidence" value="ECO:0007669"/>
    <property type="project" value="UniProtKB-UniRule"/>
</dbReference>
<dbReference type="Proteomes" id="UP000236895">
    <property type="component" value="Unassembled WGS sequence"/>
</dbReference>
<dbReference type="Gene3D" id="6.10.250.3130">
    <property type="match status" value="1"/>
</dbReference>
<keyword evidence="2 4" id="KW-0687">Ribonucleoprotein</keyword>
<dbReference type="InterPro" id="IPR005290">
    <property type="entry name" value="Ribosomal_uS15_bac-type"/>
</dbReference>
<sequence length="89" mass="10094">MSITLERKGQLIKEYAISPGDTGSPEVQVAICTERIANLTIHFKNAKKDVNSKMGLNGLISLRSSLLKHLKMKDVKRYKKLIESLKLRR</sequence>
<dbReference type="Pfam" id="PF00312">
    <property type="entry name" value="Ribosomal_S15"/>
    <property type="match status" value="1"/>
</dbReference>
<reference evidence="8 11" key="3">
    <citation type="submission" date="2018-11" db="EMBL/GenBank/DDBJ databases">
        <title>Genome Analysis of Haplotype D of Candidatus Liberibacter Solanacearum.</title>
        <authorList>
            <person name="Katsir L."/>
            <person name="Ruan Z."/>
            <person name="Santos Garcia D."/>
            <person name="Piasezky A."/>
            <person name="Jiang J."/>
            <person name="Sela N."/>
            <person name="Freilich S."/>
            <person name="Bahar O."/>
        </authorList>
    </citation>
    <scope>NUCLEOTIDE SEQUENCE [LARGE SCALE GENOMIC DNA]</scope>
    <source>
        <strain evidence="11">haplotype D1</strain>
        <strain evidence="8">ISR100</strain>
    </source>
</reference>
<evidence type="ECO:0000313" key="8">
    <source>
        <dbReference type="EMBL" id="RPD37599.1"/>
    </source>
</evidence>
<dbReference type="SUPFAM" id="SSF47060">
    <property type="entry name" value="S15/NS1 RNA-binding domain"/>
    <property type="match status" value="1"/>
</dbReference>
<dbReference type="FunFam" id="1.10.287.10:FF:000002">
    <property type="entry name" value="30S ribosomal protein S15"/>
    <property type="match status" value="1"/>
</dbReference>
<evidence type="ECO:0000313" key="7">
    <source>
        <dbReference type="EMBL" id="ONI59887.1"/>
    </source>
</evidence>
<dbReference type="Proteomes" id="UP000033731">
    <property type="component" value="Unassembled WGS sequence"/>
</dbReference>
<evidence type="ECO:0000313" key="6">
    <source>
        <dbReference type="EMBL" id="KJZ82130.1"/>
    </source>
</evidence>
<reference evidence="6 9" key="1">
    <citation type="journal article" date="2015" name="Phytopathology">
        <title>Genomes of Candidatus Liberibacter solanacearum haplotype A from New Zealand and the USA suggest significant genome plasticity in the species.</title>
        <authorList>
            <person name="Thompson S.M."/>
            <person name="Johnson C.P."/>
            <person name="Lu A.Y."/>
            <person name="Frampton R.A."/>
            <person name="Sullivan K.L."/>
            <person name="Fiers M.W."/>
            <person name="Crowhurst R.N."/>
            <person name="Pitman A.R."/>
            <person name="Scott I."/>
            <person name="Gudmestad N.C."/>
            <person name="Smith G.R."/>
        </authorList>
    </citation>
    <scope>NUCLEOTIDE SEQUENCE [LARGE SCALE GENOMIC DNA]</scope>
    <source>
        <strain evidence="6 9">LsoNZ1</strain>
    </source>
</reference>
<dbReference type="Proteomes" id="UP000189542">
    <property type="component" value="Unassembled WGS sequence"/>
</dbReference>
<keyword evidence="4" id="KW-0694">RNA-binding</keyword>
<accession>A0A094Z4Q3</accession>
<dbReference type="InterPro" id="IPR000589">
    <property type="entry name" value="Ribosomal_uS15"/>
</dbReference>
<evidence type="ECO:0000313" key="11">
    <source>
        <dbReference type="Proteomes" id="UP000236895"/>
    </source>
</evidence>
<evidence type="ECO:0000313" key="9">
    <source>
        <dbReference type="Proteomes" id="UP000033731"/>
    </source>
</evidence>
<dbReference type="EMBL" id="PKRU02000006">
    <property type="protein sequence ID" value="RPD37599.1"/>
    <property type="molecule type" value="Genomic_DNA"/>
</dbReference>
<dbReference type="NCBIfam" id="TIGR00952">
    <property type="entry name" value="S15_bact"/>
    <property type="match status" value="1"/>
</dbReference>
<protein>
    <recommendedName>
        <fullName evidence="4">Small ribosomal subunit protein uS15</fullName>
    </recommendedName>
</protein>
<dbReference type="Gene3D" id="1.10.287.10">
    <property type="entry name" value="S15/NS1, RNA-binding"/>
    <property type="match status" value="1"/>
</dbReference>
<comment type="similarity">
    <text evidence="4 5">Belongs to the universal ribosomal protein uS15 family.</text>
</comment>
<dbReference type="AlphaFoldDB" id="A0A094Z4Q3"/>
<dbReference type="EMBL" id="LVWB01000009">
    <property type="protein sequence ID" value="ONI59887.1"/>
    <property type="molecule type" value="Genomic_DNA"/>
</dbReference>
<gene>
    <name evidence="4" type="primary">rpsO</name>
    <name evidence="7" type="ORF">AYO25_02675</name>
    <name evidence="8" type="ORF">C0030_001110</name>
    <name evidence="6" type="ORF">DJ66_0865</name>
</gene>
<dbReference type="EMBL" id="JMTK01000002">
    <property type="protein sequence ID" value="KJZ82130.1"/>
    <property type="molecule type" value="Genomic_DNA"/>
</dbReference>
<name>A0A094Z4Q3_9HYPH</name>
<evidence type="ECO:0000256" key="5">
    <source>
        <dbReference type="RuleBase" id="RU003919"/>
    </source>
</evidence>
<evidence type="ECO:0000256" key="4">
    <source>
        <dbReference type="HAMAP-Rule" id="MF_01343"/>
    </source>
</evidence>
<dbReference type="PATRIC" id="fig|556287.8.peg.864"/>
<dbReference type="RefSeq" id="WP_034441189.1">
    <property type="nucleotide sequence ID" value="NZ_JMTK01000002.1"/>
</dbReference>
<comment type="subunit">
    <text evidence="3 4">Part of the 30S ribosomal subunit. Forms a bridge to the 50S subunit in the 70S ribosome, contacting the 23S rRNA.</text>
</comment>
<organism evidence="6 9">
    <name type="scientific">Candidatus Liberibacter solanacearum</name>
    <dbReference type="NCBI Taxonomy" id="556287"/>
    <lineage>
        <taxon>Bacteria</taxon>
        <taxon>Pseudomonadati</taxon>
        <taxon>Pseudomonadota</taxon>
        <taxon>Alphaproteobacteria</taxon>
        <taxon>Hyphomicrobiales</taxon>
        <taxon>Rhizobiaceae</taxon>
        <taxon>Liberibacter</taxon>
    </lineage>
</organism>
<dbReference type="HAMAP" id="MF_01343_B">
    <property type="entry name" value="Ribosomal_uS15_B"/>
    <property type="match status" value="1"/>
</dbReference>
<dbReference type="PANTHER" id="PTHR23321">
    <property type="entry name" value="RIBOSOMAL PROTEIN S15, BACTERIAL AND ORGANELLAR"/>
    <property type="match status" value="1"/>
</dbReference>
<keyword evidence="4" id="KW-0699">rRNA-binding</keyword>
<evidence type="ECO:0000256" key="1">
    <source>
        <dbReference type="ARBA" id="ARBA00022980"/>
    </source>
</evidence>
<reference evidence="7 10" key="2">
    <citation type="journal article" date="2017" name="PLoS ONE">
        <title>Genomic sequence of 'Candidatus Liberibacter solanacearum' haplotype C and its comparison with haplotype A and B genomes.</title>
        <authorList>
            <person name="Wang J."/>
            <person name="Haapalainen M."/>
            <person name="Schott T."/>
            <person name="Thompson S.M."/>
            <person name="Smith G.R."/>
            <person name="Nissinen A.I."/>
            <person name="Pirhonen M."/>
        </authorList>
    </citation>
    <scope>NUCLEOTIDE SEQUENCE [LARGE SCALE GENOMIC DNA]</scope>
    <source>
        <strain evidence="7 10">FIN111</strain>
    </source>
</reference>
<comment type="function">
    <text evidence="4">One of the primary rRNA binding proteins, it binds directly to 16S rRNA where it helps nucleate assembly of the platform of the 30S subunit by binding and bridging several RNA helices of the 16S rRNA.</text>
</comment>
<keyword evidence="9" id="KW-1185">Reference proteome</keyword>
<evidence type="ECO:0000256" key="3">
    <source>
        <dbReference type="ARBA" id="ARBA00064542"/>
    </source>
</evidence>
<dbReference type="OrthoDB" id="9799262at2"/>
<dbReference type="PANTHER" id="PTHR23321:SF26">
    <property type="entry name" value="SMALL RIBOSOMAL SUBUNIT PROTEIN US15M"/>
    <property type="match status" value="1"/>
</dbReference>
<comment type="function">
    <text evidence="4">Forms an intersubunit bridge (bridge B4) with the 23S rRNA of the 50S subunit in the ribosome.</text>
</comment>